<dbReference type="AlphaFoldDB" id="A0A2P6N3G7"/>
<keyword evidence="2" id="KW-1185">Reference proteome</keyword>
<comment type="caution">
    <text evidence="1">The sequence shown here is derived from an EMBL/GenBank/DDBJ whole genome shotgun (WGS) entry which is preliminary data.</text>
</comment>
<evidence type="ECO:0000313" key="1">
    <source>
        <dbReference type="EMBL" id="PRP78483.1"/>
    </source>
</evidence>
<protein>
    <submittedName>
        <fullName evidence="1">Uncharacterized protein</fullName>
    </submittedName>
</protein>
<dbReference type="EMBL" id="MDYQ01000221">
    <property type="protein sequence ID" value="PRP78483.1"/>
    <property type="molecule type" value="Genomic_DNA"/>
</dbReference>
<name>A0A2P6N3G7_9EUKA</name>
<dbReference type="InParanoid" id="A0A2P6N3G7"/>
<feature type="non-terminal residue" evidence="1">
    <location>
        <position position="250"/>
    </location>
</feature>
<gene>
    <name evidence="1" type="ORF">PROFUN_13660</name>
</gene>
<evidence type="ECO:0000313" key="2">
    <source>
        <dbReference type="Proteomes" id="UP000241769"/>
    </source>
</evidence>
<sequence>MGEATLEGTQRKHQFAHVFERHQRQCVAISRVTKVPSSNLTVRPIYLLWNEVKSFANRALQTDDPILLLGSSRDLGHAQIDALLNRRCSLPHRRCYLGSNSKLYDCSYSNSKTDLVLCIPSLIIATSNSLKDVGLCSSFSYSDRLSRLLKKMAQASITPFQAFKNALTQPWDKIKTANTEAERTDIIKEVLPQVTALNLRSILSDWESDTPLPTQTAQGAAGPLRGSTGLSGSKGVVYPSLILLMGYRAD</sequence>
<organism evidence="1 2">
    <name type="scientific">Planoprotostelium fungivorum</name>
    <dbReference type="NCBI Taxonomy" id="1890364"/>
    <lineage>
        <taxon>Eukaryota</taxon>
        <taxon>Amoebozoa</taxon>
        <taxon>Evosea</taxon>
        <taxon>Variosea</taxon>
        <taxon>Cavosteliida</taxon>
        <taxon>Cavosteliaceae</taxon>
        <taxon>Planoprotostelium</taxon>
    </lineage>
</organism>
<reference evidence="1 2" key="1">
    <citation type="journal article" date="2018" name="Genome Biol. Evol.">
        <title>Multiple Roots of Fruiting Body Formation in Amoebozoa.</title>
        <authorList>
            <person name="Hillmann F."/>
            <person name="Forbes G."/>
            <person name="Novohradska S."/>
            <person name="Ferling I."/>
            <person name="Riege K."/>
            <person name="Groth M."/>
            <person name="Westermann M."/>
            <person name="Marz M."/>
            <person name="Spaller T."/>
            <person name="Winckler T."/>
            <person name="Schaap P."/>
            <person name="Glockner G."/>
        </authorList>
    </citation>
    <scope>NUCLEOTIDE SEQUENCE [LARGE SCALE GENOMIC DNA]</scope>
    <source>
        <strain evidence="1 2">Jena</strain>
    </source>
</reference>
<proteinExistence type="predicted"/>
<accession>A0A2P6N3G7</accession>
<dbReference type="Proteomes" id="UP000241769">
    <property type="component" value="Unassembled WGS sequence"/>
</dbReference>